<gene>
    <name evidence="4" type="ORF">AIOL_004100</name>
</gene>
<reference evidence="4 5" key="1">
    <citation type="submission" date="2015-06" db="EMBL/GenBank/DDBJ databases">
        <title>Draft genome sequence of an Alphaproteobacteria species associated to the Mediterranean sponge Oscarella lobularis.</title>
        <authorList>
            <person name="Jourda C."/>
            <person name="Santini S."/>
            <person name="Claverie J.-M."/>
        </authorList>
    </citation>
    <scope>NUCLEOTIDE SEQUENCE [LARGE SCALE GENOMIC DNA]</scope>
    <source>
        <strain evidence="4">IGS</strain>
    </source>
</reference>
<dbReference type="FunFam" id="3.40.50.720:FF:000084">
    <property type="entry name" value="Short-chain dehydrogenase reductase"/>
    <property type="match status" value="1"/>
</dbReference>
<dbReference type="Pfam" id="PF00106">
    <property type="entry name" value="adh_short"/>
    <property type="match status" value="1"/>
</dbReference>
<dbReference type="PATRIC" id="fig|1675527.3.peg.4299"/>
<dbReference type="PRINTS" id="PR00080">
    <property type="entry name" value="SDRFAMILY"/>
</dbReference>
<dbReference type="RefSeq" id="WP_049644645.1">
    <property type="nucleotide sequence ID" value="NZ_LFTY01000002.1"/>
</dbReference>
<evidence type="ECO:0000256" key="3">
    <source>
        <dbReference type="RuleBase" id="RU000363"/>
    </source>
</evidence>
<dbReference type="PANTHER" id="PTHR42760:SF37">
    <property type="entry name" value="CLAVALDEHYDE DEHYDROGENASE"/>
    <property type="match status" value="1"/>
</dbReference>
<comment type="caution">
    <text evidence="4">The sequence shown here is derived from an EMBL/GenBank/DDBJ whole genome shotgun (WGS) entry which is preliminary data.</text>
</comment>
<evidence type="ECO:0000256" key="1">
    <source>
        <dbReference type="ARBA" id="ARBA00006484"/>
    </source>
</evidence>
<name>A0A0J9EBS0_9RHOB</name>
<comment type="similarity">
    <text evidence="1 3">Belongs to the short-chain dehydrogenases/reductases (SDR) family.</text>
</comment>
<proteinExistence type="inferred from homology"/>
<dbReference type="Proteomes" id="UP000037178">
    <property type="component" value="Unassembled WGS sequence"/>
</dbReference>
<dbReference type="SUPFAM" id="SSF51735">
    <property type="entry name" value="NAD(P)-binding Rossmann-fold domains"/>
    <property type="match status" value="1"/>
</dbReference>
<dbReference type="PRINTS" id="PR00081">
    <property type="entry name" value="GDHRDH"/>
</dbReference>
<dbReference type="AlphaFoldDB" id="A0A0J9EBS0"/>
<dbReference type="InterPro" id="IPR036291">
    <property type="entry name" value="NAD(P)-bd_dom_sf"/>
</dbReference>
<keyword evidence="2" id="KW-0560">Oxidoreductase</keyword>
<protein>
    <submittedName>
        <fullName evidence="4">Short-chain dehydrogenase/reductase SDR</fullName>
    </submittedName>
</protein>
<dbReference type="GO" id="GO:0016616">
    <property type="term" value="F:oxidoreductase activity, acting on the CH-OH group of donors, NAD or NADP as acceptor"/>
    <property type="evidence" value="ECO:0007669"/>
    <property type="project" value="TreeGrafter"/>
</dbReference>
<dbReference type="OrthoDB" id="9797020at2"/>
<sequence>MSGEPHLAGKAAVVTGAGKGIDKSIALAFAKAGADLAICARSESDLAAIQTEIEAHGQRCFAKPADLGDATQAEAFCDDTRAAFGHVDIIVNNAGAYLERGAFEASDPDLWWRTMEVNLRGPYLVIRHLLAGMRNGGKIINLNSGKGYSAGANSSAYHSSKAALRMMTEGLANELWPRDIDVNTLIPGPNATETFDNPAPGAERMPEEILALGKEALPKGLPPWERVKHPDEVAALALQMATQPVGGPTGQVFSLARRPL</sequence>
<dbReference type="CDD" id="cd05233">
    <property type="entry name" value="SDR_c"/>
    <property type="match status" value="1"/>
</dbReference>
<evidence type="ECO:0000313" key="5">
    <source>
        <dbReference type="Proteomes" id="UP000037178"/>
    </source>
</evidence>
<dbReference type="PANTHER" id="PTHR42760">
    <property type="entry name" value="SHORT-CHAIN DEHYDROGENASES/REDUCTASES FAMILY MEMBER"/>
    <property type="match status" value="1"/>
</dbReference>
<evidence type="ECO:0000256" key="2">
    <source>
        <dbReference type="ARBA" id="ARBA00023002"/>
    </source>
</evidence>
<dbReference type="InterPro" id="IPR002347">
    <property type="entry name" value="SDR_fam"/>
</dbReference>
<organism evidence="4 5">
    <name type="scientific">Candidatus Rhodobacter oscarellae</name>
    <dbReference type="NCBI Taxonomy" id="1675527"/>
    <lineage>
        <taxon>Bacteria</taxon>
        <taxon>Pseudomonadati</taxon>
        <taxon>Pseudomonadota</taxon>
        <taxon>Alphaproteobacteria</taxon>
        <taxon>Rhodobacterales</taxon>
        <taxon>Rhodobacter group</taxon>
        <taxon>Rhodobacter</taxon>
    </lineage>
</organism>
<dbReference type="EMBL" id="LFTY01000002">
    <property type="protein sequence ID" value="KMW59119.1"/>
    <property type="molecule type" value="Genomic_DNA"/>
</dbReference>
<evidence type="ECO:0000313" key="4">
    <source>
        <dbReference type="EMBL" id="KMW59119.1"/>
    </source>
</evidence>
<dbReference type="STRING" id="1675527.AIOL_004100"/>
<accession>A0A0J9EBS0</accession>
<dbReference type="Gene3D" id="3.40.50.720">
    <property type="entry name" value="NAD(P)-binding Rossmann-like Domain"/>
    <property type="match status" value="1"/>
</dbReference>
<keyword evidence="5" id="KW-1185">Reference proteome</keyword>